<comment type="caution">
    <text evidence="1">The sequence shown here is derived from an EMBL/GenBank/DDBJ whole genome shotgun (WGS) entry which is preliminary data.</text>
</comment>
<name>A0ACC0PJW4_RHOML</name>
<sequence length="74" mass="8258">MRSRPVDCRSDTVGRLGGRFYGCSHSTGRPSCLVCPGLHCRRPVSVAGLYIWERPARLNGEVGLRWFVRRGLAV</sequence>
<organism evidence="1 2">
    <name type="scientific">Rhododendron molle</name>
    <name type="common">Chinese azalea</name>
    <name type="synonym">Azalea mollis</name>
    <dbReference type="NCBI Taxonomy" id="49168"/>
    <lineage>
        <taxon>Eukaryota</taxon>
        <taxon>Viridiplantae</taxon>
        <taxon>Streptophyta</taxon>
        <taxon>Embryophyta</taxon>
        <taxon>Tracheophyta</taxon>
        <taxon>Spermatophyta</taxon>
        <taxon>Magnoliopsida</taxon>
        <taxon>eudicotyledons</taxon>
        <taxon>Gunneridae</taxon>
        <taxon>Pentapetalae</taxon>
        <taxon>asterids</taxon>
        <taxon>Ericales</taxon>
        <taxon>Ericaceae</taxon>
        <taxon>Ericoideae</taxon>
        <taxon>Rhodoreae</taxon>
        <taxon>Rhododendron</taxon>
    </lineage>
</organism>
<evidence type="ECO:0000313" key="2">
    <source>
        <dbReference type="Proteomes" id="UP001062846"/>
    </source>
</evidence>
<proteinExistence type="predicted"/>
<accession>A0ACC0PJW4</accession>
<gene>
    <name evidence="1" type="ORF">RHMOL_Rhmol03G0233900</name>
</gene>
<keyword evidence="2" id="KW-1185">Reference proteome</keyword>
<reference evidence="1" key="1">
    <citation type="submission" date="2022-02" db="EMBL/GenBank/DDBJ databases">
        <title>Plant Genome Project.</title>
        <authorList>
            <person name="Zhang R.-G."/>
        </authorList>
    </citation>
    <scope>NUCLEOTIDE SEQUENCE</scope>
    <source>
        <strain evidence="1">AT1</strain>
    </source>
</reference>
<protein>
    <submittedName>
        <fullName evidence="1">Uncharacterized protein</fullName>
    </submittedName>
</protein>
<dbReference type="Proteomes" id="UP001062846">
    <property type="component" value="Chromosome 3"/>
</dbReference>
<evidence type="ECO:0000313" key="1">
    <source>
        <dbReference type="EMBL" id="KAI8565093.1"/>
    </source>
</evidence>
<dbReference type="EMBL" id="CM046390">
    <property type="protein sequence ID" value="KAI8565093.1"/>
    <property type="molecule type" value="Genomic_DNA"/>
</dbReference>